<evidence type="ECO:0000313" key="4">
    <source>
        <dbReference type="Proteomes" id="UP000436088"/>
    </source>
</evidence>
<sequence length="275" mass="31110">MLTTTMASAIAIKASSQEHFTNKFECYNSNPDQKISSRGNPKQKAVLEALVAKIFASVTAIKAAYADLQMAQNPYNNGAVQAADEAIVEELRTLLELKRKFLKRDFDLSPLITLMLAEIQEQQSLMKTYEITINKLESDVEAEGSEVDSLHKQFKDRLALNKSLEKKLNASGPFVKLMIKEMELANWDLDTAAKAIESGPNISTLYERMKKKEMEVNKKNERKHRYFRFKLKEASAFPIQVERKEASALPIQVERKEASALPIQVERNEASTLPI</sequence>
<reference evidence="3" key="1">
    <citation type="submission" date="2019-09" db="EMBL/GenBank/DDBJ databases">
        <title>Draft genome information of white flower Hibiscus syriacus.</title>
        <authorList>
            <person name="Kim Y.-M."/>
        </authorList>
    </citation>
    <scope>NUCLEOTIDE SEQUENCE [LARGE SCALE GENOMIC DNA]</scope>
    <source>
        <strain evidence="3">YM2019G1</strain>
    </source>
</reference>
<evidence type="ECO:0000256" key="1">
    <source>
        <dbReference type="SAM" id="Coils"/>
    </source>
</evidence>
<comment type="caution">
    <text evidence="3">The sequence shown here is derived from an EMBL/GenBank/DDBJ whole genome shotgun (WGS) entry which is preliminary data.</text>
</comment>
<name>A0A6A2YAD9_HIBSY</name>
<dbReference type="EMBL" id="VEPZ02001570">
    <property type="protein sequence ID" value="KAE8667574.1"/>
    <property type="molecule type" value="Genomic_DNA"/>
</dbReference>
<evidence type="ECO:0000313" key="3">
    <source>
        <dbReference type="EMBL" id="KAE8667574.1"/>
    </source>
</evidence>
<proteinExistence type="predicted"/>
<keyword evidence="1" id="KW-0175">Coiled coil</keyword>
<dbReference type="GO" id="GO:0009959">
    <property type="term" value="P:negative gravitropism"/>
    <property type="evidence" value="ECO:0007669"/>
    <property type="project" value="InterPro"/>
</dbReference>
<dbReference type="GO" id="GO:0009639">
    <property type="term" value="P:response to red or far red light"/>
    <property type="evidence" value="ECO:0007669"/>
    <property type="project" value="InterPro"/>
</dbReference>
<dbReference type="InterPro" id="IPR040225">
    <property type="entry name" value="GIL1-like"/>
</dbReference>
<dbReference type="AlphaFoldDB" id="A0A6A2YAD9"/>
<organism evidence="3 4">
    <name type="scientific">Hibiscus syriacus</name>
    <name type="common">Rose of Sharon</name>
    <dbReference type="NCBI Taxonomy" id="106335"/>
    <lineage>
        <taxon>Eukaryota</taxon>
        <taxon>Viridiplantae</taxon>
        <taxon>Streptophyta</taxon>
        <taxon>Embryophyta</taxon>
        <taxon>Tracheophyta</taxon>
        <taxon>Spermatophyta</taxon>
        <taxon>Magnoliopsida</taxon>
        <taxon>eudicotyledons</taxon>
        <taxon>Gunneridae</taxon>
        <taxon>Pentapetalae</taxon>
        <taxon>rosids</taxon>
        <taxon>malvids</taxon>
        <taxon>Malvales</taxon>
        <taxon>Malvaceae</taxon>
        <taxon>Malvoideae</taxon>
        <taxon>Hibiscus</taxon>
    </lineage>
</organism>
<feature type="domain" description="DUF641" evidence="2">
    <location>
        <begin position="43"/>
        <end position="167"/>
    </location>
</feature>
<evidence type="ECO:0000259" key="2">
    <source>
        <dbReference type="Pfam" id="PF04859"/>
    </source>
</evidence>
<dbReference type="PANTHER" id="PTHR31161">
    <property type="entry name" value="PROTEIN GRAVITROPIC IN THE LIGHT 1"/>
    <property type="match status" value="1"/>
</dbReference>
<protein>
    <submittedName>
        <fullName evidence="3">Trehalose-phosphatase/synthase 7 isoform 1</fullName>
    </submittedName>
</protein>
<dbReference type="Pfam" id="PF04859">
    <property type="entry name" value="DUF641"/>
    <property type="match status" value="1"/>
</dbReference>
<keyword evidence="4" id="KW-1185">Reference proteome</keyword>
<dbReference type="InterPro" id="IPR006943">
    <property type="entry name" value="DUF641_pln"/>
</dbReference>
<accession>A0A6A2YAD9</accession>
<gene>
    <name evidence="3" type="ORF">F3Y22_tig00112399pilonHSYRG00046</name>
</gene>
<dbReference type="Proteomes" id="UP000436088">
    <property type="component" value="Unassembled WGS sequence"/>
</dbReference>
<feature type="coiled-coil region" evidence="1">
    <location>
        <begin position="119"/>
        <end position="153"/>
    </location>
</feature>